<accession>A0A6I1MIV2</accession>
<keyword evidence="4" id="KW-1003">Cell membrane</keyword>
<proteinExistence type="inferred from homology"/>
<feature type="transmembrane region" description="Helical" evidence="10">
    <location>
        <begin position="6"/>
        <end position="23"/>
    </location>
</feature>
<dbReference type="EMBL" id="WHJC01000070">
    <property type="protein sequence ID" value="MPQ43466.1"/>
    <property type="molecule type" value="Genomic_DNA"/>
</dbReference>
<keyword evidence="5 10" id="KW-0812">Transmembrane</keyword>
<comment type="similarity">
    <text evidence="2">Belongs to the YajC family.</text>
</comment>
<evidence type="ECO:0000313" key="11">
    <source>
        <dbReference type="EMBL" id="MPQ43466.1"/>
    </source>
</evidence>
<evidence type="ECO:0000256" key="8">
    <source>
        <dbReference type="ARBA" id="ARBA00023010"/>
    </source>
</evidence>
<comment type="subcellular location">
    <subcellularLocation>
        <location evidence="1">Cell membrane</location>
        <topology evidence="1">Single-pass membrane protein</topology>
    </subcellularLocation>
</comment>
<dbReference type="InterPro" id="IPR003849">
    <property type="entry name" value="Preprotein_translocase_YajC"/>
</dbReference>
<comment type="caution">
    <text evidence="11">The sequence shown here is derived from an EMBL/GenBank/DDBJ whole genome shotgun (WGS) entry which is preliminary data.</text>
</comment>
<protein>
    <submittedName>
        <fullName evidence="11">Preprotein translocase subunit YajC</fullName>
    </submittedName>
</protein>
<name>A0A6I1MIV2_9CLOT</name>
<dbReference type="Proteomes" id="UP000430345">
    <property type="component" value="Unassembled WGS sequence"/>
</dbReference>
<dbReference type="PANTHER" id="PTHR33909">
    <property type="entry name" value="SEC TRANSLOCON ACCESSORY COMPLEX SUBUNIT YAJC"/>
    <property type="match status" value="1"/>
</dbReference>
<dbReference type="PANTHER" id="PTHR33909:SF1">
    <property type="entry name" value="SEC TRANSLOCON ACCESSORY COMPLEX SUBUNIT YAJC"/>
    <property type="match status" value="1"/>
</dbReference>
<keyword evidence="6" id="KW-0653">Protein transport</keyword>
<evidence type="ECO:0000256" key="10">
    <source>
        <dbReference type="SAM" id="Phobius"/>
    </source>
</evidence>
<evidence type="ECO:0000256" key="3">
    <source>
        <dbReference type="ARBA" id="ARBA00022448"/>
    </source>
</evidence>
<keyword evidence="9 10" id="KW-0472">Membrane</keyword>
<dbReference type="RefSeq" id="WP_152889013.1">
    <property type="nucleotide sequence ID" value="NZ_WHJC01000070.1"/>
</dbReference>
<dbReference type="Pfam" id="PF02699">
    <property type="entry name" value="YajC"/>
    <property type="match status" value="1"/>
</dbReference>
<dbReference type="OrthoDB" id="1936175at2"/>
<gene>
    <name evidence="11" type="primary">yajC</name>
    <name evidence="11" type="ORF">GBZ86_06795</name>
</gene>
<organism evidence="11 12">
    <name type="scientific">Clostridium tarantellae</name>
    <dbReference type="NCBI Taxonomy" id="39493"/>
    <lineage>
        <taxon>Bacteria</taxon>
        <taxon>Bacillati</taxon>
        <taxon>Bacillota</taxon>
        <taxon>Clostridia</taxon>
        <taxon>Eubacteriales</taxon>
        <taxon>Clostridiaceae</taxon>
        <taxon>Clostridium</taxon>
    </lineage>
</organism>
<evidence type="ECO:0000256" key="5">
    <source>
        <dbReference type="ARBA" id="ARBA00022692"/>
    </source>
</evidence>
<evidence type="ECO:0000256" key="6">
    <source>
        <dbReference type="ARBA" id="ARBA00022927"/>
    </source>
</evidence>
<dbReference type="NCBIfam" id="TIGR00739">
    <property type="entry name" value="yajC"/>
    <property type="match status" value="1"/>
</dbReference>
<dbReference type="SMART" id="SM01323">
    <property type="entry name" value="YajC"/>
    <property type="match status" value="1"/>
</dbReference>
<keyword evidence="8" id="KW-0811">Translocation</keyword>
<keyword evidence="3" id="KW-0813">Transport</keyword>
<evidence type="ECO:0000256" key="7">
    <source>
        <dbReference type="ARBA" id="ARBA00022989"/>
    </source>
</evidence>
<dbReference type="GO" id="GO:0005886">
    <property type="term" value="C:plasma membrane"/>
    <property type="evidence" value="ECO:0007669"/>
    <property type="project" value="UniProtKB-SubCell"/>
</dbReference>
<evidence type="ECO:0000256" key="9">
    <source>
        <dbReference type="ARBA" id="ARBA00023136"/>
    </source>
</evidence>
<dbReference type="AlphaFoldDB" id="A0A6I1MIV2"/>
<sequence length="92" mass="10549">MNNMAIWIVIGICVVYFLIFVLMQNNKKKQFQLQQKKSEEFRQNLKSGDYVITMSGIYGHINSIDGNKVSLEVAKGVYITMDIQSIMGKLNK</sequence>
<evidence type="ECO:0000256" key="2">
    <source>
        <dbReference type="ARBA" id="ARBA00006742"/>
    </source>
</evidence>
<reference evidence="11 12" key="1">
    <citation type="submission" date="2019-10" db="EMBL/GenBank/DDBJ databases">
        <title>The Genome Sequence of Clostridium tarantellae Isolated from Fish Brain.</title>
        <authorList>
            <person name="Bano L."/>
            <person name="Kiel M."/>
            <person name="Sales G."/>
            <person name="Doxey A.C."/>
            <person name="Mansfield M.J."/>
            <person name="Schiavone M."/>
            <person name="Rossetto O."/>
            <person name="Pirazzini M."/>
            <person name="Dobrindt U."/>
            <person name="Montecucco C."/>
        </authorList>
    </citation>
    <scope>NUCLEOTIDE SEQUENCE [LARGE SCALE GENOMIC DNA]</scope>
    <source>
        <strain evidence="11 12">DSM 3997</strain>
    </source>
</reference>
<keyword evidence="7 10" id="KW-1133">Transmembrane helix</keyword>
<evidence type="ECO:0000313" key="12">
    <source>
        <dbReference type="Proteomes" id="UP000430345"/>
    </source>
</evidence>
<evidence type="ECO:0000256" key="1">
    <source>
        <dbReference type="ARBA" id="ARBA00004162"/>
    </source>
</evidence>
<dbReference type="GO" id="GO:0015031">
    <property type="term" value="P:protein transport"/>
    <property type="evidence" value="ECO:0007669"/>
    <property type="project" value="UniProtKB-KW"/>
</dbReference>
<evidence type="ECO:0000256" key="4">
    <source>
        <dbReference type="ARBA" id="ARBA00022475"/>
    </source>
</evidence>
<keyword evidence="12" id="KW-1185">Reference proteome</keyword>